<dbReference type="Gene3D" id="6.10.140.2220">
    <property type="match status" value="1"/>
</dbReference>
<keyword evidence="2 4" id="KW-0863">Zinc-finger</keyword>
<dbReference type="SUPFAM" id="SSF144232">
    <property type="entry name" value="HIT/MYND zinc finger-like"/>
    <property type="match status" value="1"/>
</dbReference>
<name>A0A8J2S8F6_9STRA</name>
<dbReference type="SUPFAM" id="SSF48452">
    <property type="entry name" value="TPR-like"/>
    <property type="match status" value="1"/>
</dbReference>
<dbReference type="InterPro" id="IPR013083">
    <property type="entry name" value="Znf_RING/FYVE/PHD"/>
</dbReference>
<protein>
    <recommendedName>
        <fullName evidence="5">MYND-type domain-containing protein</fullName>
    </recommendedName>
</protein>
<evidence type="ECO:0000256" key="1">
    <source>
        <dbReference type="ARBA" id="ARBA00022723"/>
    </source>
</evidence>
<dbReference type="GO" id="GO:0008270">
    <property type="term" value="F:zinc ion binding"/>
    <property type="evidence" value="ECO:0007669"/>
    <property type="project" value="UniProtKB-KW"/>
</dbReference>
<evidence type="ECO:0000256" key="4">
    <source>
        <dbReference type="PROSITE-ProRule" id="PRU00134"/>
    </source>
</evidence>
<evidence type="ECO:0000259" key="5">
    <source>
        <dbReference type="PROSITE" id="PS50865"/>
    </source>
</evidence>
<evidence type="ECO:0000256" key="2">
    <source>
        <dbReference type="ARBA" id="ARBA00022771"/>
    </source>
</evidence>
<dbReference type="PROSITE" id="PS50865">
    <property type="entry name" value="ZF_MYND_2"/>
    <property type="match status" value="1"/>
</dbReference>
<proteinExistence type="predicted"/>
<dbReference type="Proteomes" id="UP000789595">
    <property type="component" value="Unassembled WGS sequence"/>
</dbReference>
<comment type="caution">
    <text evidence="6">The sequence shown here is derived from an EMBL/GenBank/DDBJ whole genome shotgun (WGS) entry which is preliminary data.</text>
</comment>
<reference evidence="6" key="1">
    <citation type="submission" date="2021-11" db="EMBL/GenBank/DDBJ databases">
        <authorList>
            <consortium name="Genoscope - CEA"/>
            <person name="William W."/>
        </authorList>
    </citation>
    <scope>NUCLEOTIDE SEQUENCE</scope>
</reference>
<accession>A0A8J2S8F6</accession>
<keyword evidence="3" id="KW-0862">Zinc</keyword>
<dbReference type="Gene3D" id="1.25.40.10">
    <property type="entry name" value="Tetratricopeptide repeat domain"/>
    <property type="match status" value="1"/>
</dbReference>
<evidence type="ECO:0000313" key="7">
    <source>
        <dbReference type="Proteomes" id="UP000789595"/>
    </source>
</evidence>
<dbReference type="Gene3D" id="3.30.40.10">
    <property type="entry name" value="Zinc/RING finger domain, C3HC4 (zinc finger)"/>
    <property type="match status" value="1"/>
</dbReference>
<keyword evidence="7" id="KW-1185">Reference proteome</keyword>
<feature type="domain" description="MYND-type" evidence="5">
    <location>
        <begin position="6"/>
        <end position="47"/>
    </location>
</feature>
<dbReference type="InterPro" id="IPR011990">
    <property type="entry name" value="TPR-like_helical_dom_sf"/>
</dbReference>
<organism evidence="6 7">
    <name type="scientific">Pelagomonas calceolata</name>
    <dbReference type="NCBI Taxonomy" id="35677"/>
    <lineage>
        <taxon>Eukaryota</taxon>
        <taxon>Sar</taxon>
        <taxon>Stramenopiles</taxon>
        <taxon>Ochrophyta</taxon>
        <taxon>Pelagophyceae</taxon>
        <taxon>Pelagomonadales</taxon>
        <taxon>Pelagomonadaceae</taxon>
        <taxon>Pelagomonas</taxon>
    </lineage>
</organism>
<sequence length="372" mass="41080">MILTQCAVCATDLGLSLGKKCGRCSTRYCGPACQKQHWKEGGHDQLCKKIKKAGGAEQYNANTKYTEAVAVAAEACADDTKGQTCYICTQALHWKTKEGLVRGCACRGTAGFAHVSCLAEQAKILCDEAEENNLGTKAFNERWRRWDTCSLCEQMYFGVVRCALGWACWKTYVGRPETDQLRCLAMGQLAGGLFAAKKYEDALPVQEADLSLSRRHGEQERSILVVQGNLAGTYYALGRMQDALRLRRDVYFGNLRVVGEEDRETLSAGINYATSLKGLQRFEEAKSLLRKQIPVARRKLGESHDLMLSMRSIYAKVLYQDPAATHDDLREAVTTLEEVGPIARRVLGGAHPLAVGIEETLQTARATLRGRA</sequence>
<gene>
    <name evidence="6" type="ORF">PECAL_1P21700</name>
</gene>
<evidence type="ECO:0000313" key="6">
    <source>
        <dbReference type="EMBL" id="CAH0365718.1"/>
    </source>
</evidence>
<dbReference type="AlphaFoldDB" id="A0A8J2S8F6"/>
<dbReference type="Pfam" id="PF01753">
    <property type="entry name" value="zf-MYND"/>
    <property type="match status" value="1"/>
</dbReference>
<dbReference type="InterPro" id="IPR002893">
    <property type="entry name" value="Znf_MYND"/>
</dbReference>
<dbReference type="EMBL" id="CAKKNE010000001">
    <property type="protein sequence ID" value="CAH0365718.1"/>
    <property type="molecule type" value="Genomic_DNA"/>
</dbReference>
<keyword evidence="1" id="KW-0479">Metal-binding</keyword>
<evidence type="ECO:0000256" key="3">
    <source>
        <dbReference type="ARBA" id="ARBA00022833"/>
    </source>
</evidence>
<dbReference type="OrthoDB" id="341421at2759"/>